<dbReference type="EMBL" id="JASPKY010000012">
    <property type="protein sequence ID" value="KAK9753579.1"/>
    <property type="molecule type" value="Genomic_DNA"/>
</dbReference>
<gene>
    <name evidence="1" type="ORF">QE152_g1898</name>
</gene>
<dbReference type="AlphaFoldDB" id="A0AAW1N4Q0"/>
<reference evidence="1 2" key="1">
    <citation type="journal article" date="2024" name="BMC Genomics">
        <title>De novo assembly and annotation of Popillia japonica's genome with initial clues to its potential as an invasive pest.</title>
        <authorList>
            <person name="Cucini C."/>
            <person name="Boschi S."/>
            <person name="Funari R."/>
            <person name="Cardaioli E."/>
            <person name="Iannotti N."/>
            <person name="Marturano G."/>
            <person name="Paoli F."/>
            <person name="Bruttini M."/>
            <person name="Carapelli A."/>
            <person name="Frati F."/>
            <person name="Nardi F."/>
        </authorList>
    </citation>
    <scope>NUCLEOTIDE SEQUENCE [LARGE SCALE GENOMIC DNA]</scope>
    <source>
        <strain evidence="1">DMR45628</strain>
    </source>
</reference>
<evidence type="ECO:0000313" key="1">
    <source>
        <dbReference type="EMBL" id="KAK9753579.1"/>
    </source>
</evidence>
<proteinExistence type="predicted"/>
<keyword evidence="2" id="KW-1185">Reference proteome</keyword>
<sequence>MVKRILIKWMSFNDLIKVKKNVWDPIMKRMDRMGEILKEIYGRIKAQDREKEGLDLTDAGKTNFKRPCRCSWCPSQNLLRYPVIASTWSKMLHLSILKRWLSLVRKQRKVSYTQFLKDG</sequence>
<organism evidence="1 2">
    <name type="scientific">Popillia japonica</name>
    <name type="common">Japanese beetle</name>
    <dbReference type="NCBI Taxonomy" id="7064"/>
    <lineage>
        <taxon>Eukaryota</taxon>
        <taxon>Metazoa</taxon>
        <taxon>Ecdysozoa</taxon>
        <taxon>Arthropoda</taxon>
        <taxon>Hexapoda</taxon>
        <taxon>Insecta</taxon>
        <taxon>Pterygota</taxon>
        <taxon>Neoptera</taxon>
        <taxon>Endopterygota</taxon>
        <taxon>Coleoptera</taxon>
        <taxon>Polyphaga</taxon>
        <taxon>Scarabaeiformia</taxon>
        <taxon>Scarabaeidae</taxon>
        <taxon>Rutelinae</taxon>
        <taxon>Popillia</taxon>
    </lineage>
</organism>
<protein>
    <submittedName>
        <fullName evidence="1">Uncharacterized protein</fullName>
    </submittedName>
</protein>
<dbReference type="Proteomes" id="UP001458880">
    <property type="component" value="Unassembled WGS sequence"/>
</dbReference>
<name>A0AAW1N4Q0_POPJA</name>
<accession>A0AAW1N4Q0</accession>
<evidence type="ECO:0000313" key="2">
    <source>
        <dbReference type="Proteomes" id="UP001458880"/>
    </source>
</evidence>
<comment type="caution">
    <text evidence="1">The sequence shown here is derived from an EMBL/GenBank/DDBJ whole genome shotgun (WGS) entry which is preliminary data.</text>
</comment>